<sequence length="143" mass="17052">MSTWQEGGRESSSINNQKKARRLVSPSRPAWNEFIKAVQNTGGESVPQSTILDLKTRSFRRKDDDILGEEVPRLWLSQILNFILAFHEYGVFNDIRVQNMREDVKYWERKNEDKLGQFAALLRYHMWILWTLRLLIVLKVMWR</sequence>
<evidence type="ECO:0000256" key="1">
    <source>
        <dbReference type="SAM" id="MobiDB-lite"/>
    </source>
</evidence>
<evidence type="ECO:0000313" key="3">
    <source>
        <dbReference type="Proteomes" id="UP000326565"/>
    </source>
</evidence>
<feature type="compositionally biased region" description="Polar residues" evidence="1">
    <location>
        <begin position="1"/>
        <end position="17"/>
    </location>
</feature>
<evidence type="ECO:0000313" key="2">
    <source>
        <dbReference type="EMBL" id="KAB8069527.1"/>
    </source>
</evidence>
<feature type="region of interest" description="Disordered" evidence="1">
    <location>
        <begin position="1"/>
        <end position="25"/>
    </location>
</feature>
<dbReference type="EMBL" id="ML732337">
    <property type="protein sequence ID" value="KAB8069527.1"/>
    <property type="molecule type" value="Genomic_DNA"/>
</dbReference>
<organism evidence="2 3">
    <name type="scientific">Aspergillus leporis</name>
    <dbReference type="NCBI Taxonomy" id="41062"/>
    <lineage>
        <taxon>Eukaryota</taxon>
        <taxon>Fungi</taxon>
        <taxon>Dikarya</taxon>
        <taxon>Ascomycota</taxon>
        <taxon>Pezizomycotina</taxon>
        <taxon>Eurotiomycetes</taxon>
        <taxon>Eurotiomycetidae</taxon>
        <taxon>Eurotiales</taxon>
        <taxon>Aspergillaceae</taxon>
        <taxon>Aspergillus</taxon>
        <taxon>Aspergillus subgen. Circumdati</taxon>
    </lineage>
</organism>
<gene>
    <name evidence="2" type="ORF">BDV29DRAFT_161356</name>
</gene>
<accession>A0A5N5WP90</accession>
<proteinExistence type="predicted"/>
<protein>
    <submittedName>
        <fullName evidence="2">Uncharacterized protein</fullName>
    </submittedName>
</protein>
<keyword evidence="3" id="KW-1185">Reference proteome</keyword>
<dbReference type="Proteomes" id="UP000326565">
    <property type="component" value="Unassembled WGS sequence"/>
</dbReference>
<dbReference type="OrthoDB" id="5393654at2759"/>
<reference evidence="2 3" key="1">
    <citation type="submission" date="2019-04" db="EMBL/GenBank/DDBJ databases">
        <title>Friends and foes A comparative genomics study of 23 Aspergillus species from section Flavi.</title>
        <authorList>
            <consortium name="DOE Joint Genome Institute"/>
            <person name="Kjaerbolling I."/>
            <person name="Vesth T."/>
            <person name="Frisvad J.C."/>
            <person name="Nybo J.L."/>
            <person name="Theobald S."/>
            <person name="Kildgaard S."/>
            <person name="Isbrandt T."/>
            <person name="Kuo A."/>
            <person name="Sato A."/>
            <person name="Lyhne E.K."/>
            <person name="Kogle M.E."/>
            <person name="Wiebenga A."/>
            <person name="Kun R.S."/>
            <person name="Lubbers R.J."/>
            <person name="Makela M.R."/>
            <person name="Barry K."/>
            <person name="Chovatia M."/>
            <person name="Clum A."/>
            <person name="Daum C."/>
            <person name="Haridas S."/>
            <person name="He G."/>
            <person name="LaButti K."/>
            <person name="Lipzen A."/>
            <person name="Mondo S."/>
            <person name="Riley R."/>
            <person name="Salamov A."/>
            <person name="Simmons B.A."/>
            <person name="Magnuson J.K."/>
            <person name="Henrissat B."/>
            <person name="Mortensen U.H."/>
            <person name="Larsen T.O."/>
            <person name="Devries R.P."/>
            <person name="Grigoriev I.V."/>
            <person name="Machida M."/>
            <person name="Baker S.E."/>
            <person name="Andersen M.R."/>
        </authorList>
    </citation>
    <scope>NUCLEOTIDE SEQUENCE [LARGE SCALE GENOMIC DNA]</scope>
    <source>
        <strain evidence="2 3">CBS 151.66</strain>
    </source>
</reference>
<name>A0A5N5WP90_9EURO</name>
<dbReference type="PANTHER" id="PTHR35179:SF2">
    <property type="entry name" value="START DOMAIN-CONTAINING PROTEIN"/>
    <property type="match status" value="1"/>
</dbReference>
<dbReference type="PANTHER" id="PTHR35179">
    <property type="entry name" value="PROTEIN CBG02620"/>
    <property type="match status" value="1"/>
</dbReference>
<dbReference type="AlphaFoldDB" id="A0A5N5WP90"/>